<organism evidence="7 8">
    <name type="scientific">Chloroherpeton thalassium (strain ATCC 35110 / GB-78)</name>
    <dbReference type="NCBI Taxonomy" id="517418"/>
    <lineage>
        <taxon>Bacteria</taxon>
        <taxon>Pseudomonadati</taxon>
        <taxon>Chlorobiota</taxon>
        <taxon>Chlorobiia</taxon>
        <taxon>Chlorobiales</taxon>
        <taxon>Chloroherpetonaceae</taxon>
        <taxon>Chloroherpeton</taxon>
    </lineage>
</organism>
<dbReference type="STRING" id="517418.Ctha_0628"/>
<dbReference type="InterPro" id="IPR026036">
    <property type="entry name" value="PucC"/>
</dbReference>
<sequence length="435" mass="46063">MNIFKNIRLGLVHVGVAITFIPINGVLNRVMIHEMEMLASVVAALLIFPYLLSPLQLYIGRYSDTHPTFGYKRTPYILLGAVLCLAGSQIAPHAALSMSENFAGGLMLAIVAFGAWGLGYNLAAVSYLSLASDMANPKDRSRVISVMWFMMIAGIIITAASVGRALDPFTMDGLFQVFKNVGIASILLVLFGLVGLEPRTASLATAAAEERASHGEIIGAVAGNPQARLFFIYLIILLGSLLGQDVLLEPFGAHAFNLSVKETTHLTAIWGASTMSALLLHGFLFNRWFNNKQGSIVGAVVAGIGLLTIGMSGLFAEQAIFIPGIVLLGFGTGMATSTNLALMLGMTSSGQTGVFIGAWGVADALSRALGNFLSGIGRDTITHFTNSTTGYVSIFLIEAGLLMVSIFLLKYIDDHGVRNEKPSISDVIAIAGDAS</sequence>
<comment type="subcellular location">
    <subcellularLocation>
        <location evidence="1">Membrane</location>
        <topology evidence="1">Multi-pass membrane protein</topology>
    </subcellularLocation>
</comment>
<dbReference type="eggNOG" id="COG2211">
    <property type="taxonomic scope" value="Bacteria"/>
</dbReference>
<dbReference type="GO" id="GO:0016020">
    <property type="term" value="C:membrane"/>
    <property type="evidence" value="ECO:0007669"/>
    <property type="project" value="UniProtKB-SubCell"/>
</dbReference>
<evidence type="ECO:0000256" key="2">
    <source>
        <dbReference type="ARBA" id="ARBA00008412"/>
    </source>
</evidence>
<dbReference type="CDD" id="cd06176">
    <property type="entry name" value="MFS_BCD_PucC-like"/>
    <property type="match status" value="1"/>
</dbReference>
<feature type="transmembrane region" description="Helical" evidence="6">
    <location>
        <begin position="174"/>
        <end position="196"/>
    </location>
</feature>
<gene>
    <name evidence="7" type="ordered locus">Ctha_0628</name>
</gene>
<feature type="transmembrane region" description="Helical" evidence="6">
    <location>
        <begin position="7"/>
        <end position="25"/>
    </location>
</feature>
<keyword evidence="8" id="KW-1185">Reference proteome</keyword>
<dbReference type="AlphaFoldDB" id="B3QVP1"/>
<feature type="transmembrane region" description="Helical" evidence="6">
    <location>
        <begin position="230"/>
        <end position="248"/>
    </location>
</feature>
<evidence type="ECO:0000256" key="1">
    <source>
        <dbReference type="ARBA" id="ARBA00004141"/>
    </source>
</evidence>
<feature type="transmembrane region" description="Helical" evidence="6">
    <location>
        <begin position="296"/>
        <end position="315"/>
    </location>
</feature>
<feature type="transmembrane region" description="Helical" evidence="6">
    <location>
        <begin position="388"/>
        <end position="409"/>
    </location>
</feature>
<evidence type="ECO:0000313" key="8">
    <source>
        <dbReference type="Proteomes" id="UP000001208"/>
    </source>
</evidence>
<dbReference type="KEGG" id="cts:Ctha_0628"/>
<dbReference type="InterPro" id="IPR036259">
    <property type="entry name" value="MFS_trans_sf"/>
</dbReference>
<dbReference type="Gene3D" id="1.20.1250.20">
    <property type="entry name" value="MFS general substrate transporter like domains"/>
    <property type="match status" value="1"/>
</dbReference>
<dbReference type="OrthoDB" id="7584869at2"/>
<dbReference type="InterPro" id="IPR004896">
    <property type="entry name" value="PucC-rel"/>
</dbReference>
<evidence type="ECO:0000256" key="3">
    <source>
        <dbReference type="ARBA" id="ARBA00022692"/>
    </source>
</evidence>
<dbReference type="PANTHER" id="PTHR23538">
    <property type="entry name" value="44.5 KD BACTERIOCHLOROPHYLL SYNTHASE SUBUNIT"/>
    <property type="match status" value="1"/>
</dbReference>
<feature type="transmembrane region" description="Helical" evidence="6">
    <location>
        <begin position="268"/>
        <end position="289"/>
    </location>
</feature>
<dbReference type="HOGENOM" id="CLU_030017_1_0_10"/>
<proteinExistence type="inferred from homology"/>
<evidence type="ECO:0000313" key="7">
    <source>
        <dbReference type="EMBL" id="ACF13098.1"/>
    </source>
</evidence>
<dbReference type="SUPFAM" id="SSF103473">
    <property type="entry name" value="MFS general substrate transporter"/>
    <property type="match status" value="1"/>
</dbReference>
<evidence type="ECO:0000256" key="5">
    <source>
        <dbReference type="ARBA" id="ARBA00023136"/>
    </source>
</evidence>
<protein>
    <submittedName>
        <fullName evidence="7">PUCC protein</fullName>
    </submittedName>
</protein>
<feature type="transmembrane region" description="Helical" evidence="6">
    <location>
        <begin position="143"/>
        <end position="162"/>
    </location>
</feature>
<feature type="transmembrane region" description="Helical" evidence="6">
    <location>
        <begin position="37"/>
        <end position="55"/>
    </location>
</feature>
<feature type="transmembrane region" description="Helical" evidence="6">
    <location>
        <begin position="321"/>
        <end position="342"/>
    </location>
</feature>
<comment type="similarity">
    <text evidence="2">Belongs to the PucC family.</text>
</comment>
<dbReference type="PIRSF" id="PIRSF016565">
    <property type="entry name" value="PucC"/>
    <property type="match status" value="1"/>
</dbReference>
<dbReference type="EMBL" id="CP001100">
    <property type="protein sequence ID" value="ACF13098.1"/>
    <property type="molecule type" value="Genomic_DNA"/>
</dbReference>
<evidence type="ECO:0000256" key="4">
    <source>
        <dbReference type="ARBA" id="ARBA00022989"/>
    </source>
</evidence>
<dbReference type="Proteomes" id="UP000001208">
    <property type="component" value="Chromosome"/>
</dbReference>
<keyword evidence="3 6" id="KW-0812">Transmembrane</keyword>
<dbReference type="PANTHER" id="PTHR23538:SF1">
    <property type="entry name" value="44.5 KD BACTERIOCHLOROPHYLL SYNTHASE SUBUNIT"/>
    <property type="match status" value="1"/>
</dbReference>
<feature type="transmembrane region" description="Helical" evidence="6">
    <location>
        <begin position="354"/>
        <end position="376"/>
    </location>
</feature>
<keyword evidence="5 6" id="KW-0472">Membrane</keyword>
<feature type="transmembrane region" description="Helical" evidence="6">
    <location>
        <begin position="102"/>
        <end position="131"/>
    </location>
</feature>
<keyword evidence="4 6" id="KW-1133">Transmembrane helix</keyword>
<name>B3QVP1_CHLT3</name>
<feature type="transmembrane region" description="Helical" evidence="6">
    <location>
        <begin position="76"/>
        <end position="96"/>
    </location>
</feature>
<reference evidence="7 8" key="1">
    <citation type="submission" date="2008-06" db="EMBL/GenBank/DDBJ databases">
        <title>Complete sequence of Chloroherpeton thalassium ATCC 35110.</title>
        <authorList>
            <consortium name="US DOE Joint Genome Institute"/>
            <person name="Lucas S."/>
            <person name="Copeland A."/>
            <person name="Lapidus A."/>
            <person name="Glavina del Rio T."/>
            <person name="Dalin E."/>
            <person name="Tice H."/>
            <person name="Bruce D."/>
            <person name="Goodwin L."/>
            <person name="Pitluck S."/>
            <person name="Schmutz J."/>
            <person name="Larimer F."/>
            <person name="Land M."/>
            <person name="Hauser L."/>
            <person name="Kyrpides N."/>
            <person name="Mikhailova N."/>
            <person name="Liu Z."/>
            <person name="Li T."/>
            <person name="Zhao F."/>
            <person name="Overmann J."/>
            <person name="Bryant D.A."/>
            <person name="Richardson P."/>
        </authorList>
    </citation>
    <scope>NUCLEOTIDE SEQUENCE [LARGE SCALE GENOMIC DNA]</scope>
    <source>
        <strain evidence="8">ATCC 35110 / GB-78</strain>
    </source>
</reference>
<dbReference type="RefSeq" id="WP_012499182.1">
    <property type="nucleotide sequence ID" value="NC_011026.1"/>
</dbReference>
<dbReference type="Pfam" id="PF03209">
    <property type="entry name" value="PUCC"/>
    <property type="match status" value="1"/>
</dbReference>
<evidence type="ECO:0000256" key="6">
    <source>
        <dbReference type="SAM" id="Phobius"/>
    </source>
</evidence>
<accession>B3QVP1</accession>